<reference evidence="2" key="1">
    <citation type="submission" date="2020-05" db="EMBL/GenBank/DDBJ databases">
        <title>WGS assembly of Panicum virgatum.</title>
        <authorList>
            <person name="Lovell J.T."/>
            <person name="Jenkins J."/>
            <person name="Shu S."/>
            <person name="Juenger T.E."/>
            <person name="Schmutz J."/>
        </authorList>
    </citation>
    <scope>NUCLEOTIDE SEQUENCE</scope>
    <source>
        <strain evidence="2">AP13</strain>
    </source>
</reference>
<evidence type="ECO:0000313" key="3">
    <source>
        <dbReference type="Proteomes" id="UP000823388"/>
    </source>
</evidence>
<evidence type="ECO:0000313" key="2">
    <source>
        <dbReference type="EMBL" id="KAG2650927.1"/>
    </source>
</evidence>
<dbReference type="AlphaFoldDB" id="A0A8T0WX58"/>
<dbReference type="EMBL" id="CM029038">
    <property type="protein sequence ID" value="KAG2650927.1"/>
    <property type="molecule type" value="Genomic_DNA"/>
</dbReference>
<evidence type="ECO:0000256" key="1">
    <source>
        <dbReference type="SAM" id="MobiDB-lite"/>
    </source>
</evidence>
<feature type="region of interest" description="Disordered" evidence="1">
    <location>
        <begin position="13"/>
        <end position="70"/>
    </location>
</feature>
<comment type="caution">
    <text evidence="2">The sequence shown here is derived from an EMBL/GenBank/DDBJ whole genome shotgun (WGS) entry which is preliminary data.</text>
</comment>
<feature type="compositionally biased region" description="Basic residues" evidence="1">
    <location>
        <begin position="49"/>
        <end position="65"/>
    </location>
</feature>
<gene>
    <name evidence="2" type="ORF">PVAP13_1NG157319</name>
</gene>
<proteinExistence type="predicted"/>
<dbReference type="Proteomes" id="UP000823388">
    <property type="component" value="Chromosome 1N"/>
</dbReference>
<organism evidence="2 3">
    <name type="scientific">Panicum virgatum</name>
    <name type="common">Blackwell switchgrass</name>
    <dbReference type="NCBI Taxonomy" id="38727"/>
    <lineage>
        <taxon>Eukaryota</taxon>
        <taxon>Viridiplantae</taxon>
        <taxon>Streptophyta</taxon>
        <taxon>Embryophyta</taxon>
        <taxon>Tracheophyta</taxon>
        <taxon>Spermatophyta</taxon>
        <taxon>Magnoliopsida</taxon>
        <taxon>Liliopsida</taxon>
        <taxon>Poales</taxon>
        <taxon>Poaceae</taxon>
        <taxon>PACMAD clade</taxon>
        <taxon>Panicoideae</taxon>
        <taxon>Panicodae</taxon>
        <taxon>Paniceae</taxon>
        <taxon>Panicinae</taxon>
        <taxon>Panicum</taxon>
        <taxon>Panicum sect. Hiantes</taxon>
    </lineage>
</organism>
<keyword evidence="3" id="KW-1185">Reference proteome</keyword>
<accession>A0A8T0WX58</accession>
<sequence length="127" mass="14239">MARLLACQRRLRSFSTAQAPGPWQSSRSSGGDSTRGDEATRSPEAGNAHPRRGPTRHNMGIRKPWRCSPPHIRIRRRGRRNMEVNPCSLQIDFASCGDFCSVLMHRLICKSSLGSSEDVQHRLDSRA</sequence>
<name>A0A8T0WX58_PANVG</name>
<protein>
    <submittedName>
        <fullName evidence="2">Uncharacterized protein</fullName>
    </submittedName>
</protein>